<dbReference type="AlphaFoldDB" id="A7TF60"/>
<dbReference type="OMA" id="YEMQYWK"/>
<organism evidence="4">
    <name type="scientific">Vanderwaltozyma polyspora (strain ATCC 22028 / DSM 70294 / BCRC 21397 / CBS 2163 / NBRC 10782 / NRRL Y-8283 / UCD 57-17)</name>
    <name type="common">Kluyveromyces polysporus</name>
    <dbReference type="NCBI Taxonomy" id="436907"/>
    <lineage>
        <taxon>Eukaryota</taxon>
        <taxon>Fungi</taxon>
        <taxon>Dikarya</taxon>
        <taxon>Ascomycota</taxon>
        <taxon>Saccharomycotina</taxon>
        <taxon>Saccharomycetes</taxon>
        <taxon>Saccharomycetales</taxon>
        <taxon>Saccharomycetaceae</taxon>
        <taxon>Vanderwaltozyma</taxon>
    </lineage>
</organism>
<reference evidence="3 4" key="1">
    <citation type="journal article" date="2007" name="Proc. Natl. Acad. Sci. U.S.A.">
        <title>Independent sorting-out of thousands of duplicated gene pairs in two yeast species descended from a whole-genome duplication.</title>
        <authorList>
            <person name="Scannell D.R."/>
            <person name="Frank A.C."/>
            <person name="Conant G.C."/>
            <person name="Byrne K.P."/>
            <person name="Woolfit M."/>
            <person name="Wolfe K.H."/>
        </authorList>
    </citation>
    <scope>NUCLEOTIDE SEQUENCE [LARGE SCALE GENOMIC DNA]</scope>
    <source>
        <strain evidence="4">ATCC 22028 / DSM 70294 / BCRC 21397 / CBS 2163 / NBRC 10782 / NRRL Y-8283 / UCD 57-17</strain>
    </source>
</reference>
<dbReference type="SMART" id="SM00444">
    <property type="entry name" value="GYF"/>
    <property type="match status" value="1"/>
</dbReference>
<dbReference type="InterPro" id="IPR035445">
    <property type="entry name" value="GYF-like_dom_sf"/>
</dbReference>
<dbReference type="GeneID" id="5547413"/>
<dbReference type="PhylomeDB" id="A7TF60"/>
<dbReference type="InterPro" id="IPR039905">
    <property type="entry name" value="CD2BP2/Lin1"/>
</dbReference>
<dbReference type="InParanoid" id="A7TF60"/>
<feature type="domain" description="GYF" evidence="2">
    <location>
        <begin position="297"/>
        <end position="356"/>
    </location>
</feature>
<feature type="compositionally biased region" description="Acidic residues" evidence="1">
    <location>
        <begin position="65"/>
        <end position="78"/>
    </location>
</feature>
<gene>
    <name evidence="3" type="ORF">Kpol_2000p52</name>
</gene>
<accession>A7TF60</accession>
<protein>
    <recommendedName>
        <fullName evidence="2">GYF domain-containing protein</fullName>
    </recommendedName>
</protein>
<dbReference type="Proteomes" id="UP000000267">
    <property type="component" value="Unassembled WGS sequence"/>
</dbReference>
<dbReference type="FunCoup" id="A7TF60">
    <property type="interactions" value="726"/>
</dbReference>
<dbReference type="EMBL" id="DS480382">
    <property type="protein sequence ID" value="EDO19085.1"/>
    <property type="molecule type" value="Genomic_DNA"/>
</dbReference>
<dbReference type="OrthoDB" id="331341at2759"/>
<dbReference type="InterPro" id="IPR003169">
    <property type="entry name" value="GYF"/>
</dbReference>
<keyword evidence="4" id="KW-1185">Reference proteome</keyword>
<dbReference type="KEGG" id="vpo:Kpol_2000p52"/>
<dbReference type="Gene3D" id="3.30.1490.40">
    <property type="match status" value="1"/>
</dbReference>
<dbReference type="RefSeq" id="XP_001646943.1">
    <property type="nucleotide sequence ID" value="XM_001646893.1"/>
</dbReference>
<feature type="compositionally biased region" description="Polar residues" evidence="1">
    <location>
        <begin position="95"/>
        <end position="104"/>
    </location>
</feature>
<evidence type="ECO:0000313" key="3">
    <source>
        <dbReference type="EMBL" id="EDO19085.1"/>
    </source>
</evidence>
<dbReference type="eggNOG" id="KOG2950">
    <property type="taxonomic scope" value="Eukaryota"/>
</dbReference>
<proteinExistence type="predicted"/>
<dbReference type="PANTHER" id="PTHR13138">
    <property type="entry name" value="PROTEIN LIN1"/>
    <property type="match status" value="1"/>
</dbReference>
<evidence type="ECO:0000313" key="4">
    <source>
        <dbReference type="Proteomes" id="UP000000267"/>
    </source>
</evidence>
<dbReference type="GO" id="GO:0005682">
    <property type="term" value="C:U5 snRNP"/>
    <property type="evidence" value="ECO:0007669"/>
    <property type="project" value="InterPro"/>
</dbReference>
<dbReference type="Pfam" id="PF02213">
    <property type="entry name" value="GYF"/>
    <property type="match status" value="1"/>
</dbReference>
<feature type="compositionally biased region" description="Basic and acidic residues" evidence="1">
    <location>
        <begin position="12"/>
        <end position="35"/>
    </location>
</feature>
<dbReference type="PANTHER" id="PTHR13138:SF3">
    <property type="entry name" value="CD2 ANTIGEN CYTOPLASMIC TAIL-BINDING PROTEIN 2"/>
    <property type="match status" value="1"/>
</dbReference>
<name>A7TF60_VANPO</name>
<evidence type="ECO:0000259" key="2">
    <source>
        <dbReference type="SMART" id="SM00444"/>
    </source>
</evidence>
<feature type="compositionally biased region" description="Polar residues" evidence="1">
    <location>
        <begin position="1"/>
        <end position="11"/>
    </location>
</feature>
<feature type="region of interest" description="Disordered" evidence="1">
    <location>
        <begin position="1"/>
        <end position="117"/>
    </location>
</feature>
<dbReference type="HOGENOM" id="CLU_065846_0_0_1"/>
<dbReference type="STRING" id="436907.A7TF60"/>
<sequence>MSGEVVSSITDDSSRMKRKYEEANDNGEQRSRREPSILGLDKLESQLGEDLGTDTDSSLGKSSDEESLGTSDDEEQANVDENGNSNAKSKKQRSMDTNQFNVENNIDEETSTVNDVYDNSNTGYQIEAFNINEESKNGTFDKDGNYVELKEEGDITDREDMWIDDCEDVNKARNAKTLEEIRSRERQRTLLKQKRRYTLDDTLLHLKYFIDKEDTVLDTLNRFSKLRNKKDPSKDEHALKTRNIYIVNAIEFLTDLIELLENKSVENVYELTRSDIDKLILEEIISKDDLIDDYKSKIWNFKWLTNLSKEPSKDCYSNYEMQYWKSTYFKGNVIVKHYKDSDDVKNWVHIDCITFM</sequence>
<evidence type="ECO:0000256" key="1">
    <source>
        <dbReference type="SAM" id="MobiDB-lite"/>
    </source>
</evidence>